<comment type="caution">
    <text evidence="2">The sequence shown here is derived from an EMBL/GenBank/DDBJ whole genome shotgun (WGS) entry which is preliminary data.</text>
</comment>
<evidence type="ECO:0000256" key="1">
    <source>
        <dbReference type="SAM" id="MobiDB-lite"/>
    </source>
</evidence>
<proteinExistence type="predicted"/>
<protein>
    <submittedName>
        <fullName evidence="2">Uncharacterized protein</fullName>
    </submittedName>
</protein>
<feature type="compositionally biased region" description="Gly residues" evidence="1">
    <location>
        <begin position="111"/>
        <end position="126"/>
    </location>
</feature>
<accession>A0A645HPJ0</accession>
<gene>
    <name evidence="2" type="ORF">SDC9_188498</name>
</gene>
<name>A0A645HPJ0_9ZZZZ</name>
<evidence type="ECO:0000313" key="2">
    <source>
        <dbReference type="EMBL" id="MPN40958.1"/>
    </source>
</evidence>
<feature type="region of interest" description="Disordered" evidence="1">
    <location>
        <begin position="101"/>
        <end position="126"/>
    </location>
</feature>
<dbReference type="AlphaFoldDB" id="A0A645HPJ0"/>
<sequence length="126" mass="13649">MDVGFGDQLANHVDDDIALLGHQRQRHQQGGEELAGDITAHAQRLVKRQRRQAVTMADAQRREAFVAKIVDLTADLAQAVNQITDRALVHARHTLEFKLAAQQRQGRSEGAHGGTGVAEEQAGGGI</sequence>
<organism evidence="2">
    <name type="scientific">bioreactor metagenome</name>
    <dbReference type="NCBI Taxonomy" id="1076179"/>
    <lineage>
        <taxon>unclassified sequences</taxon>
        <taxon>metagenomes</taxon>
        <taxon>ecological metagenomes</taxon>
    </lineage>
</organism>
<reference evidence="2" key="1">
    <citation type="submission" date="2019-08" db="EMBL/GenBank/DDBJ databases">
        <authorList>
            <person name="Kucharzyk K."/>
            <person name="Murdoch R.W."/>
            <person name="Higgins S."/>
            <person name="Loffler F."/>
        </authorList>
    </citation>
    <scope>NUCLEOTIDE SEQUENCE</scope>
</reference>
<dbReference type="EMBL" id="VSSQ01097711">
    <property type="protein sequence ID" value="MPN40958.1"/>
    <property type="molecule type" value="Genomic_DNA"/>
</dbReference>